<dbReference type="SUPFAM" id="SSF52440">
    <property type="entry name" value="PreATP-grasp domain"/>
    <property type="match status" value="1"/>
</dbReference>
<dbReference type="InterPro" id="IPR000291">
    <property type="entry name" value="D-Ala_lig_Van_CS"/>
</dbReference>
<evidence type="ECO:0000256" key="10">
    <source>
        <dbReference type="PROSITE-ProRule" id="PRU00409"/>
    </source>
</evidence>
<evidence type="ECO:0000256" key="2">
    <source>
        <dbReference type="ARBA" id="ARBA00010871"/>
    </source>
</evidence>
<dbReference type="Gene3D" id="3.30.470.20">
    <property type="entry name" value="ATP-grasp fold, B domain"/>
    <property type="match status" value="1"/>
</dbReference>
<comment type="similarity">
    <text evidence="2">Belongs to the D-alanine--D-alanine ligase family.</text>
</comment>
<dbReference type="Gene3D" id="3.30.1490.20">
    <property type="entry name" value="ATP-grasp fold, A domain"/>
    <property type="match status" value="1"/>
</dbReference>
<dbReference type="PROSITE" id="PS50975">
    <property type="entry name" value="ATP_GRASP"/>
    <property type="match status" value="1"/>
</dbReference>
<dbReference type="Gene3D" id="3.40.50.20">
    <property type="match status" value="1"/>
</dbReference>
<evidence type="ECO:0000256" key="9">
    <source>
        <dbReference type="ARBA" id="ARBA00023316"/>
    </source>
</evidence>
<keyword evidence="8" id="KW-0573">Peptidoglycan synthesis</keyword>
<evidence type="ECO:0000256" key="7">
    <source>
        <dbReference type="ARBA" id="ARBA00022960"/>
    </source>
</evidence>
<dbReference type="InterPro" id="IPR016185">
    <property type="entry name" value="PreATP-grasp_dom_sf"/>
</dbReference>
<name>A0A212QSY3_9CHLR</name>
<dbReference type="AlphaFoldDB" id="A0A212QSY3"/>
<evidence type="ECO:0000259" key="11">
    <source>
        <dbReference type="PROSITE" id="PS50975"/>
    </source>
</evidence>
<sequence>MRVAVLANLKRNAPKGPDDPPDAWAELDSEETVEGIARALEAAGHTTAIFEGNLELPEALRRFRPDICFNICEGYWGDSREAHIPAMLEMMRIPYTGSRVLALAISLDKAMTKRVWAAEGLPTPPFQVFRRPDEPLDPRLSFPLFVKPNREGSGMGISAKSVVTTEAELREQVAYILRTYRQEALVEAFIDGPELTVGLIGNVEGDAAWLRPPGGWATEEGLDLGGVHVFPPMMVDLSVCPPDQRGLYTSYIKSEMPLGPRYLCPAPLDRALLREAQRLAFEAFRAIGACDMSRVDMRIDAATGRIYLLEINTLPGLNPHYSDMVLNARADGMSYELLILRILEAACRRYGLSPKPVVPTAVAAGAA</sequence>
<evidence type="ECO:0000256" key="8">
    <source>
        <dbReference type="ARBA" id="ARBA00022984"/>
    </source>
</evidence>
<dbReference type="GO" id="GO:0009252">
    <property type="term" value="P:peptidoglycan biosynthetic process"/>
    <property type="evidence" value="ECO:0007669"/>
    <property type="project" value="UniProtKB-KW"/>
</dbReference>
<dbReference type="GO" id="GO:0005524">
    <property type="term" value="F:ATP binding"/>
    <property type="evidence" value="ECO:0007669"/>
    <property type="project" value="UniProtKB-UniRule"/>
</dbReference>
<gene>
    <name evidence="12" type="ORF">SAMN02746019_00005720</name>
</gene>
<dbReference type="PROSITE" id="PS00844">
    <property type="entry name" value="DALA_DALA_LIGASE_2"/>
    <property type="match status" value="1"/>
</dbReference>
<dbReference type="Pfam" id="PF07478">
    <property type="entry name" value="Dala_Dala_lig_C"/>
    <property type="match status" value="2"/>
</dbReference>
<dbReference type="PANTHER" id="PTHR23132">
    <property type="entry name" value="D-ALANINE--D-ALANINE LIGASE"/>
    <property type="match status" value="1"/>
</dbReference>
<keyword evidence="5 10" id="KW-0547">Nucleotide-binding</keyword>
<dbReference type="Proteomes" id="UP000197025">
    <property type="component" value="Unassembled WGS sequence"/>
</dbReference>
<protein>
    <submittedName>
        <fullName evidence="12">D-alanine-D-alanine ligase</fullName>
    </submittedName>
</protein>
<dbReference type="GO" id="GO:0008716">
    <property type="term" value="F:D-alanine-D-alanine ligase activity"/>
    <property type="evidence" value="ECO:0007669"/>
    <property type="project" value="InterPro"/>
</dbReference>
<evidence type="ECO:0000256" key="5">
    <source>
        <dbReference type="ARBA" id="ARBA00022741"/>
    </source>
</evidence>
<evidence type="ECO:0000256" key="6">
    <source>
        <dbReference type="ARBA" id="ARBA00022840"/>
    </source>
</evidence>
<dbReference type="GO" id="GO:0046872">
    <property type="term" value="F:metal ion binding"/>
    <property type="evidence" value="ECO:0007669"/>
    <property type="project" value="InterPro"/>
</dbReference>
<proteinExistence type="inferred from homology"/>
<evidence type="ECO:0000313" key="13">
    <source>
        <dbReference type="Proteomes" id="UP000197025"/>
    </source>
</evidence>
<dbReference type="InterPro" id="IPR011095">
    <property type="entry name" value="Dala_Dala_lig_C"/>
</dbReference>
<evidence type="ECO:0000256" key="4">
    <source>
        <dbReference type="ARBA" id="ARBA00022598"/>
    </source>
</evidence>
<comment type="subcellular location">
    <subcellularLocation>
        <location evidence="1">Cytoplasm</location>
    </subcellularLocation>
</comment>
<dbReference type="OrthoDB" id="9813261at2"/>
<dbReference type="PANTHER" id="PTHR23132:SF23">
    <property type="entry name" value="D-ALANINE--D-ALANINE LIGASE B"/>
    <property type="match status" value="1"/>
</dbReference>
<dbReference type="EMBL" id="FYEK01000022">
    <property type="protein sequence ID" value="SNB62711.1"/>
    <property type="molecule type" value="Genomic_DNA"/>
</dbReference>
<dbReference type="InterPro" id="IPR011761">
    <property type="entry name" value="ATP-grasp"/>
</dbReference>
<dbReference type="GO" id="GO:0071555">
    <property type="term" value="P:cell wall organization"/>
    <property type="evidence" value="ECO:0007669"/>
    <property type="project" value="UniProtKB-KW"/>
</dbReference>
<keyword evidence="6 10" id="KW-0067">ATP-binding</keyword>
<evidence type="ECO:0000256" key="3">
    <source>
        <dbReference type="ARBA" id="ARBA00022490"/>
    </source>
</evidence>
<dbReference type="GO" id="GO:0005737">
    <property type="term" value="C:cytoplasm"/>
    <property type="evidence" value="ECO:0007669"/>
    <property type="project" value="UniProtKB-SubCell"/>
</dbReference>
<feature type="domain" description="ATP-grasp" evidence="11">
    <location>
        <begin position="113"/>
        <end position="344"/>
    </location>
</feature>
<keyword evidence="4 12" id="KW-0436">Ligase</keyword>
<dbReference type="RefSeq" id="WP_088570839.1">
    <property type="nucleotide sequence ID" value="NZ_FYEK01000022.1"/>
</dbReference>
<keyword evidence="3" id="KW-0963">Cytoplasm</keyword>
<keyword evidence="9" id="KW-0961">Cell wall biogenesis/degradation</keyword>
<dbReference type="InParanoid" id="A0A212QSY3"/>
<dbReference type="InterPro" id="IPR013815">
    <property type="entry name" value="ATP_grasp_subdomain_1"/>
</dbReference>
<dbReference type="GO" id="GO:0008360">
    <property type="term" value="P:regulation of cell shape"/>
    <property type="evidence" value="ECO:0007669"/>
    <property type="project" value="UniProtKB-KW"/>
</dbReference>
<evidence type="ECO:0000256" key="1">
    <source>
        <dbReference type="ARBA" id="ARBA00004496"/>
    </source>
</evidence>
<organism evidence="12 13">
    <name type="scientific">Thermoflexus hugenholtzii JAD2</name>
    <dbReference type="NCBI Taxonomy" id="877466"/>
    <lineage>
        <taxon>Bacteria</taxon>
        <taxon>Bacillati</taxon>
        <taxon>Chloroflexota</taxon>
        <taxon>Thermoflexia</taxon>
        <taxon>Thermoflexales</taxon>
        <taxon>Thermoflexaceae</taxon>
        <taxon>Thermoflexus</taxon>
    </lineage>
</organism>
<accession>A0A212QSY3</accession>
<keyword evidence="13" id="KW-1185">Reference proteome</keyword>
<keyword evidence="7" id="KW-0133">Cell shape</keyword>
<reference evidence="13" key="1">
    <citation type="submission" date="2017-06" db="EMBL/GenBank/DDBJ databases">
        <authorList>
            <person name="Varghese N."/>
            <person name="Submissions S."/>
        </authorList>
    </citation>
    <scope>NUCLEOTIDE SEQUENCE [LARGE SCALE GENOMIC DNA]</scope>
    <source>
        <strain evidence="13">JAD2</strain>
    </source>
</reference>
<evidence type="ECO:0000313" key="12">
    <source>
        <dbReference type="EMBL" id="SNB62711.1"/>
    </source>
</evidence>
<dbReference type="SUPFAM" id="SSF56059">
    <property type="entry name" value="Glutathione synthetase ATP-binding domain-like"/>
    <property type="match status" value="1"/>
</dbReference>